<sequence>MHTRRRTTTVATACLGLALSLSLTACGGGQKAVRGTLVRTTNNPSSLYCVQLDDVNGKSSQDGRWYEVKQKDYSKASSAAPGARLKFTPKDDDCEKSSHGSSSSYSNGHRKSHKSGTNKSRSRSRSGTSKSRH</sequence>
<reference evidence="4" key="1">
    <citation type="submission" date="2023-07" db="EMBL/GenBank/DDBJ databases">
        <title>30 novel species of actinomycetes from the DSMZ collection.</title>
        <authorList>
            <person name="Nouioui I."/>
        </authorList>
    </citation>
    <scope>NUCLEOTIDE SEQUENCE [LARGE SCALE GENOMIC DNA]</scope>
    <source>
        <strain evidence="4">DSM 41982</strain>
    </source>
</reference>
<dbReference type="RefSeq" id="WP_007822578.1">
    <property type="nucleotide sequence ID" value="NZ_JAVRER010000053.1"/>
</dbReference>
<evidence type="ECO:0000313" key="3">
    <source>
        <dbReference type="EMBL" id="MDT0418781.1"/>
    </source>
</evidence>
<protein>
    <recommendedName>
        <fullName evidence="5">Lipoprotein</fullName>
    </recommendedName>
</protein>
<proteinExistence type="predicted"/>
<name>A0ABD5ECI5_9ACTN</name>
<dbReference type="Proteomes" id="UP001183607">
    <property type="component" value="Unassembled WGS sequence"/>
</dbReference>
<feature type="compositionally biased region" description="Basic residues" evidence="1">
    <location>
        <begin position="108"/>
        <end position="133"/>
    </location>
</feature>
<gene>
    <name evidence="3" type="ORF">RM574_25195</name>
</gene>
<dbReference type="AlphaFoldDB" id="A0ABD5ECI5"/>
<accession>A0ABD5ECI5</accession>
<feature type="region of interest" description="Disordered" evidence="1">
    <location>
        <begin position="71"/>
        <end position="133"/>
    </location>
</feature>
<feature type="chain" id="PRO_5044792010" description="Lipoprotein" evidence="2">
    <location>
        <begin position="26"/>
        <end position="133"/>
    </location>
</feature>
<evidence type="ECO:0000256" key="2">
    <source>
        <dbReference type="SAM" id="SignalP"/>
    </source>
</evidence>
<feature type="compositionally biased region" description="Basic and acidic residues" evidence="1">
    <location>
        <begin position="88"/>
        <end position="98"/>
    </location>
</feature>
<keyword evidence="2" id="KW-0732">Signal</keyword>
<evidence type="ECO:0008006" key="5">
    <source>
        <dbReference type="Google" id="ProtNLM"/>
    </source>
</evidence>
<feature type="signal peptide" evidence="2">
    <location>
        <begin position="1"/>
        <end position="25"/>
    </location>
</feature>
<evidence type="ECO:0000256" key="1">
    <source>
        <dbReference type="SAM" id="MobiDB-lite"/>
    </source>
</evidence>
<dbReference type="PROSITE" id="PS51257">
    <property type="entry name" value="PROKAR_LIPOPROTEIN"/>
    <property type="match status" value="1"/>
</dbReference>
<evidence type="ECO:0000313" key="4">
    <source>
        <dbReference type="Proteomes" id="UP001183607"/>
    </source>
</evidence>
<dbReference type="EMBL" id="JAVRER010000053">
    <property type="protein sequence ID" value="MDT0418781.1"/>
    <property type="molecule type" value="Genomic_DNA"/>
</dbReference>
<organism evidence="3 4">
    <name type="scientific">Streptomyces evansiae</name>
    <dbReference type="NCBI Taxonomy" id="3075535"/>
    <lineage>
        <taxon>Bacteria</taxon>
        <taxon>Bacillati</taxon>
        <taxon>Actinomycetota</taxon>
        <taxon>Actinomycetes</taxon>
        <taxon>Kitasatosporales</taxon>
        <taxon>Streptomycetaceae</taxon>
        <taxon>Streptomyces</taxon>
    </lineage>
</organism>
<comment type="caution">
    <text evidence="3">The sequence shown here is derived from an EMBL/GenBank/DDBJ whole genome shotgun (WGS) entry which is preliminary data.</text>
</comment>